<dbReference type="InterPro" id="IPR039426">
    <property type="entry name" value="TonB-dep_rcpt-like"/>
</dbReference>
<dbReference type="Pfam" id="PF00593">
    <property type="entry name" value="TonB_dep_Rec_b-barrel"/>
    <property type="match status" value="1"/>
</dbReference>
<sequence length="1113" mass="120777">MRSTRKILFGTTILAGVLAAAAPSFAQTQSSTPASSESTTDVEEIVVTGSRIRRDPTTAPTPLIQVSREALLETGQTTVIDYLATIPALSNSQVPSDTTGNALGALGLSLPNLRSLGAGRTLTLVDGRRHVGSQTGSLAVDVDTIPRLLIQNIEIVTGGASSVYGADAVSGVLNFVLRKDFEGLEVDGNYGIINKGGDETTKRISILGGVNLLDDRLNVYGFGEYEDIEDVNAESIEWLGKAWGLVGNDADPTTVGLTSDGIYDAVLYRDLRQLQILRGGQLTIANGVRPDPTLNPNVPNVATSSNCLAANGPLTADCYNPRPGLTYVFDENGNARLADFGGRVANTGRFQGTHIGGDGENPALFNRESYFPQSRSQRYQTGLNFKLTPDINLHAEYKYVYEESEQNGGPAFADVYFTNSYSLAQQQRPVLNARTSSPTAFLSRLDNAFLPANVLAQIQGNVVQPYGTSTATAPGAPLAQFNAPWARYTAWSRDRIQENTRELNRFVVSADGTHDGFGFVKDISWDIGYTHGEVENQNTEYPVDGLRYAFALDAVRDTAGVLGTPNAIVCRVKLLTANGATIANQNTGAAAGSAGALTASSPEVAECQPYNIFGEGAASQEAINYITAKTGVDEKNTQDSAVASISATVGDYWGAGPIGVALGAEYRRQETTGTGRTRTAEGRWLLSNIGDDWAPGAEYETKEVFAELAVPLFRESFLGYYAELSGSYRYSDYTTTGGDDVYGINLVYRPVPELAFKSSFNTSTRAPDLSERFGPRVQTFASITDPCDAQVIANLSDRTIANQRIANCSTQAASLGLGGVFNFSDPTATNAFRPVYSSSVSGALAGNTNLKPETSESFTFSVVYQPPIAPGLSLVLDYYEIEIKDLLSTVTGQTSANLCVNGPTLNDVFCDVITRSAVDLPAPNDDRFKITDFLQASFNFAKRTTRGLDFNVNYAADLADITPWSLGRINYSLRGTWLIEQKQFNNISNPNDFTELSSSLYYPRVRMTSSLSYSPNDKFTATWIVDWQTAQDIVQRRDAINNPDSRPAEYFDTGNFARHDLQFRYAMREDLDLRFGVTNVTNAEQAPWLGTTLYSNFDPYGRRFNIGFNYRPW</sequence>
<proteinExistence type="inferred from homology"/>
<dbReference type="InterPro" id="IPR012910">
    <property type="entry name" value="Plug_dom"/>
</dbReference>
<comment type="similarity">
    <text evidence="8 9">Belongs to the TonB-dependent receptor family.</text>
</comment>
<evidence type="ECO:0000256" key="2">
    <source>
        <dbReference type="ARBA" id="ARBA00022448"/>
    </source>
</evidence>
<keyword evidence="13" id="KW-0675">Receptor</keyword>
<dbReference type="InterPro" id="IPR037066">
    <property type="entry name" value="Plug_dom_sf"/>
</dbReference>
<dbReference type="PANTHER" id="PTHR47234:SF2">
    <property type="entry name" value="TONB-DEPENDENT RECEPTOR"/>
    <property type="match status" value="1"/>
</dbReference>
<evidence type="ECO:0000256" key="1">
    <source>
        <dbReference type="ARBA" id="ARBA00004571"/>
    </source>
</evidence>
<dbReference type="Gene3D" id="2.40.170.20">
    <property type="entry name" value="TonB-dependent receptor, beta-barrel domain"/>
    <property type="match status" value="1"/>
</dbReference>
<evidence type="ECO:0000313" key="13">
    <source>
        <dbReference type="EMBL" id="MBB5738795.1"/>
    </source>
</evidence>
<dbReference type="PANTHER" id="PTHR47234">
    <property type="match status" value="1"/>
</dbReference>
<dbReference type="PROSITE" id="PS52016">
    <property type="entry name" value="TONB_DEPENDENT_REC_3"/>
    <property type="match status" value="1"/>
</dbReference>
<keyword evidence="10" id="KW-0732">Signal</keyword>
<protein>
    <submittedName>
        <fullName evidence="13">Outer membrane receptor protein involved in Fe transport</fullName>
    </submittedName>
</protein>
<dbReference type="GO" id="GO:0009279">
    <property type="term" value="C:cell outer membrane"/>
    <property type="evidence" value="ECO:0007669"/>
    <property type="project" value="UniProtKB-SubCell"/>
</dbReference>
<organism evidence="13 14">
    <name type="scientific">Brevundimonas aurantiaca</name>
    <dbReference type="NCBI Taxonomy" id="74316"/>
    <lineage>
        <taxon>Bacteria</taxon>
        <taxon>Pseudomonadati</taxon>
        <taxon>Pseudomonadota</taxon>
        <taxon>Alphaproteobacteria</taxon>
        <taxon>Caulobacterales</taxon>
        <taxon>Caulobacteraceae</taxon>
        <taxon>Brevundimonas</taxon>
    </lineage>
</organism>
<evidence type="ECO:0000313" key="14">
    <source>
        <dbReference type="Proteomes" id="UP000527324"/>
    </source>
</evidence>
<evidence type="ECO:0000256" key="6">
    <source>
        <dbReference type="ARBA" id="ARBA00023136"/>
    </source>
</evidence>
<keyword evidence="5 9" id="KW-0798">TonB box</keyword>
<gene>
    <name evidence="13" type="ORF">GGQ93_000486</name>
</gene>
<evidence type="ECO:0000256" key="8">
    <source>
        <dbReference type="PROSITE-ProRule" id="PRU01360"/>
    </source>
</evidence>
<dbReference type="Proteomes" id="UP000527324">
    <property type="component" value="Unassembled WGS sequence"/>
</dbReference>
<dbReference type="EMBL" id="JACHOQ010000001">
    <property type="protein sequence ID" value="MBB5738795.1"/>
    <property type="molecule type" value="Genomic_DNA"/>
</dbReference>
<evidence type="ECO:0000259" key="12">
    <source>
        <dbReference type="Pfam" id="PF07715"/>
    </source>
</evidence>
<dbReference type="InterPro" id="IPR036942">
    <property type="entry name" value="Beta-barrel_TonB_sf"/>
</dbReference>
<dbReference type="Gene3D" id="2.170.130.10">
    <property type="entry name" value="TonB-dependent receptor, plug domain"/>
    <property type="match status" value="1"/>
</dbReference>
<feature type="domain" description="TonB-dependent receptor plug" evidence="12">
    <location>
        <begin position="58"/>
        <end position="172"/>
    </location>
</feature>
<keyword evidence="6 8" id="KW-0472">Membrane</keyword>
<evidence type="ECO:0000256" key="3">
    <source>
        <dbReference type="ARBA" id="ARBA00022452"/>
    </source>
</evidence>
<keyword evidence="3 8" id="KW-1134">Transmembrane beta strand</keyword>
<keyword evidence="2 8" id="KW-0813">Transport</keyword>
<dbReference type="RefSeq" id="WP_183215006.1">
    <property type="nucleotide sequence ID" value="NZ_CAJFZW010000003.1"/>
</dbReference>
<accession>A0A7W9C468</accession>
<evidence type="ECO:0000256" key="9">
    <source>
        <dbReference type="RuleBase" id="RU003357"/>
    </source>
</evidence>
<keyword evidence="7 8" id="KW-0998">Cell outer membrane</keyword>
<evidence type="ECO:0000259" key="11">
    <source>
        <dbReference type="Pfam" id="PF00593"/>
    </source>
</evidence>
<feature type="domain" description="TonB-dependent receptor-like beta-barrel" evidence="11">
    <location>
        <begin position="522"/>
        <end position="1080"/>
    </location>
</feature>
<feature type="signal peptide" evidence="10">
    <location>
        <begin position="1"/>
        <end position="26"/>
    </location>
</feature>
<keyword evidence="4 8" id="KW-0812">Transmembrane</keyword>
<dbReference type="AlphaFoldDB" id="A0A7W9C468"/>
<dbReference type="SUPFAM" id="SSF56935">
    <property type="entry name" value="Porins"/>
    <property type="match status" value="1"/>
</dbReference>
<keyword evidence="14" id="KW-1185">Reference proteome</keyword>
<feature type="chain" id="PRO_5031464780" evidence="10">
    <location>
        <begin position="27"/>
        <end position="1113"/>
    </location>
</feature>
<evidence type="ECO:0000256" key="7">
    <source>
        <dbReference type="ARBA" id="ARBA00023237"/>
    </source>
</evidence>
<reference evidence="13 14" key="1">
    <citation type="submission" date="2020-08" db="EMBL/GenBank/DDBJ databases">
        <title>Genomic Encyclopedia of Type Strains, Phase IV (KMG-IV): sequencing the most valuable type-strain genomes for metagenomic binning, comparative biology and taxonomic classification.</title>
        <authorList>
            <person name="Goeker M."/>
        </authorList>
    </citation>
    <scope>NUCLEOTIDE SEQUENCE [LARGE SCALE GENOMIC DNA]</scope>
    <source>
        <strain evidence="13 14">DSM 4731</strain>
    </source>
</reference>
<evidence type="ECO:0000256" key="5">
    <source>
        <dbReference type="ARBA" id="ARBA00023077"/>
    </source>
</evidence>
<comment type="subcellular location">
    <subcellularLocation>
        <location evidence="1 8">Cell outer membrane</location>
        <topology evidence="1 8">Multi-pass membrane protein</topology>
    </subcellularLocation>
</comment>
<name>A0A7W9C468_9CAUL</name>
<evidence type="ECO:0000256" key="10">
    <source>
        <dbReference type="SAM" id="SignalP"/>
    </source>
</evidence>
<evidence type="ECO:0000256" key="4">
    <source>
        <dbReference type="ARBA" id="ARBA00022692"/>
    </source>
</evidence>
<dbReference type="Pfam" id="PF07715">
    <property type="entry name" value="Plug"/>
    <property type="match status" value="1"/>
</dbReference>
<dbReference type="InterPro" id="IPR000531">
    <property type="entry name" value="Beta-barrel_TonB"/>
</dbReference>
<comment type="caution">
    <text evidence="13">The sequence shown here is derived from an EMBL/GenBank/DDBJ whole genome shotgun (WGS) entry which is preliminary data.</text>
</comment>